<dbReference type="Gene3D" id="3.30.530.20">
    <property type="match status" value="1"/>
</dbReference>
<evidence type="ECO:0000313" key="1">
    <source>
        <dbReference type="EMBL" id="QEM81976.1"/>
    </source>
</evidence>
<sequence>MRSITHSAILPAPPDKVFALLERVEDFTEYSDLITAIEPLGEERYHWHVHAVGMDWTFAVQVTEKIAPTKLAWESTEGIHNQGHYDLEAVDEGTRVTLTLEYQIRNRLLAKAVDRAARPLVAKVSKQILDRVEARL</sequence>
<dbReference type="KEGG" id="hbh:E4T21_10725"/>
<organism evidence="1 2">
    <name type="scientific">Halomonas binhaiensis</name>
    <dbReference type="NCBI Taxonomy" id="2562282"/>
    <lineage>
        <taxon>Bacteria</taxon>
        <taxon>Pseudomonadati</taxon>
        <taxon>Pseudomonadota</taxon>
        <taxon>Gammaproteobacteria</taxon>
        <taxon>Oceanospirillales</taxon>
        <taxon>Halomonadaceae</taxon>
        <taxon>Halomonas</taxon>
    </lineage>
</organism>
<accession>A0A5C1NFH7</accession>
<proteinExistence type="predicted"/>
<dbReference type="OrthoDB" id="7059976at2"/>
<dbReference type="EMBL" id="CP038437">
    <property type="protein sequence ID" value="QEM81976.1"/>
    <property type="molecule type" value="Genomic_DNA"/>
</dbReference>
<dbReference type="SUPFAM" id="SSF55961">
    <property type="entry name" value="Bet v1-like"/>
    <property type="match status" value="1"/>
</dbReference>
<dbReference type="RefSeq" id="WP_149284986.1">
    <property type="nucleotide sequence ID" value="NZ_CP038437.2"/>
</dbReference>
<gene>
    <name evidence="1" type="ORF">E4T21_10725</name>
</gene>
<dbReference type="Proteomes" id="UP000324285">
    <property type="component" value="Chromosome"/>
</dbReference>
<name>A0A5C1NFH7_9GAMM</name>
<dbReference type="Pfam" id="PF10604">
    <property type="entry name" value="Polyketide_cyc2"/>
    <property type="match status" value="1"/>
</dbReference>
<dbReference type="AlphaFoldDB" id="A0A5C1NFH7"/>
<reference evidence="1" key="1">
    <citation type="submission" date="2021-02" db="EMBL/GenBank/DDBJ databases">
        <title>Strain Y2R2, a novel species of the genus Halomonas.</title>
        <authorList>
            <person name="Huang H."/>
        </authorList>
    </citation>
    <scope>NUCLEOTIDE SEQUENCE</scope>
    <source>
        <strain evidence="1">Y2R2</strain>
    </source>
</reference>
<protein>
    <submittedName>
        <fullName evidence="1">SRPBCC family protein</fullName>
    </submittedName>
</protein>
<dbReference type="InterPro" id="IPR023393">
    <property type="entry name" value="START-like_dom_sf"/>
</dbReference>
<dbReference type="InterPro" id="IPR019587">
    <property type="entry name" value="Polyketide_cyclase/dehydratase"/>
</dbReference>
<evidence type="ECO:0000313" key="2">
    <source>
        <dbReference type="Proteomes" id="UP000324285"/>
    </source>
</evidence>
<keyword evidence="2" id="KW-1185">Reference proteome</keyword>